<reference evidence="7" key="2">
    <citation type="submission" date="2020-09" db="EMBL/GenBank/DDBJ databases">
        <authorList>
            <person name="Sun Q."/>
            <person name="Zhou Y."/>
        </authorList>
    </citation>
    <scope>NUCLEOTIDE SEQUENCE</scope>
    <source>
        <strain evidence="7">CGMCC 1.12698</strain>
    </source>
</reference>
<keyword evidence="3 5" id="KW-0378">Hydrolase</keyword>
<comment type="caution">
    <text evidence="7">The sequence shown here is derived from an EMBL/GenBank/DDBJ whole genome shotgun (WGS) entry which is preliminary data.</text>
</comment>
<accession>A0A917AW17</accession>
<keyword evidence="4 5" id="KW-0862">Zinc</keyword>
<dbReference type="InterPro" id="IPR023774">
    <property type="entry name" value="Put_metal_dep_hydrolase_YfiT"/>
</dbReference>
<reference evidence="7" key="1">
    <citation type="journal article" date="2014" name="Int. J. Syst. Evol. Microbiol.">
        <title>Complete genome sequence of Corynebacterium casei LMG S-19264T (=DSM 44701T), isolated from a smear-ripened cheese.</title>
        <authorList>
            <consortium name="US DOE Joint Genome Institute (JGI-PGF)"/>
            <person name="Walter F."/>
            <person name="Albersmeier A."/>
            <person name="Kalinowski J."/>
            <person name="Ruckert C."/>
        </authorList>
    </citation>
    <scope>NUCLEOTIDE SEQUENCE</scope>
    <source>
        <strain evidence="7">CGMCC 1.12698</strain>
    </source>
</reference>
<evidence type="ECO:0000256" key="2">
    <source>
        <dbReference type="ARBA" id="ARBA00022723"/>
    </source>
</evidence>
<dbReference type="AlphaFoldDB" id="A0A917AW17"/>
<comment type="function">
    <text evidence="5">Possible metal-dependent hydrolase.</text>
</comment>
<dbReference type="NCBIfam" id="NF009807">
    <property type="entry name" value="PRK13291.1"/>
    <property type="match status" value="1"/>
</dbReference>
<gene>
    <name evidence="7" type="ORF">GCM10007140_25910</name>
</gene>
<dbReference type="EC" id="3.-.-.-" evidence="5"/>
<comment type="similarity">
    <text evidence="5">Belongs to the metal hydrolase YfiT family.</text>
</comment>
<keyword evidence="1 5" id="KW-0963">Cytoplasm</keyword>
<dbReference type="HAMAP" id="MF_01256">
    <property type="entry name" value="YfiT_hydrol"/>
    <property type="match status" value="1"/>
</dbReference>
<evidence type="ECO:0000313" key="7">
    <source>
        <dbReference type="EMBL" id="GGE74861.1"/>
    </source>
</evidence>
<keyword evidence="8" id="KW-1185">Reference proteome</keyword>
<evidence type="ECO:0000256" key="4">
    <source>
        <dbReference type="ARBA" id="ARBA00022833"/>
    </source>
</evidence>
<dbReference type="InterPro" id="IPR034660">
    <property type="entry name" value="DinB/YfiT-like"/>
</dbReference>
<dbReference type="Gene3D" id="1.20.120.450">
    <property type="entry name" value="dinb family like domain"/>
    <property type="match status" value="1"/>
</dbReference>
<name>A0A917AW17_9BACI</name>
<evidence type="ECO:0000256" key="3">
    <source>
        <dbReference type="ARBA" id="ARBA00022801"/>
    </source>
</evidence>
<organism evidence="7 8">
    <name type="scientific">Priestia taiwanensis</name>
    <dbReference type="NCBI Taxonomy" id="1347902"/>
    <lineage>
        <taxon>Bacteria</taxon>
        <taxon>Bacillati</taxon>
        <taxon>Bacillota</taxon>
        <taxon>Bacilli</taxon>
        <taxon>Bacillales</taxon>
        <taxon>Bacillaceae</taxon>
        <taxon>Priestia</taxon>
    </lineage>
</organism>
<feature type="domain" description="DinB-like" evidence="6">
    <location>
        <begin position="34"/>
        <end position="166"/>
    </location>
</feature>
<evidence type="ECO:0000256" key="5">
    <source>
        <dbReference type="HAMAP-Rule" id="MF_01256"/>
    </source>
</evidence>
<feature type="binding site" evidence="5">
    <location>
        <position position="65"/>
    </location>
    <ligand>
        <name>Zn(2+)</name>
        <dbReference type="ChEBI" id="CHEBI:29105"/>
    </ligand>
</feature>
<dbReference type="Proteomes" id="UP000605259">
    <property type="component" value="Unassembled WGS sequence"/>
</dbReference>
<feature type="binding site" evidence="5">
    <location>
        <position position="162"/>
    </location>
    <ligand>
        <name>Zn(2+)</name>
        <dbReference type="ChEBI" id="CHEBI:29105"/>
    </ligand>
</feature>
<dbReference type="GO" id="GO:0016787">
    <property type="term" value="F:hydrolase activity"/>
    <property type="evidence" value="ECO:0007669"/>
    <property type="project" value="UniProtKB-UniRule"/>
</dbReference>
<dbReference type="InterPro" id="IPR024775">
    <property type="entry name" value="DinB-like"/>
</dbReference>
<dbReference type="EMBL" id="BMFK01000002">
    <property type="protein sequence ID" value="GGE74861.1"/>
    <property type="molecule type" value="Genomic_DNA"/>
</dbReference>
<protein>
    <recommendedName>
        <fullName evidence="5">Putative metal-dependent hydrolase GCM10007140_25910</fullName>
        <ecNumber evidence="5">3.-.-.-</ecNumber>
    </recommendedName>
</protein>
<dbReference type="RefSeq" id="WP_188388914.1">
    <property type="nucleotide sequence ID" value="NZ_BMFK01000002.1"/>
</dbReference>
<dbReference type="GO" id="GO:0008270">
    <property type="term" value="F:zinc ion binding"/>
    <property type="evidence" value="ECO:0007669"/>
    <property type="project" value="UniProtKB-UniRule"/>
</dbReference>
<comment type="subunit">
    <text evidence="5">Homodimer.</text>
</comment>
<evidence type="ECO:0000313" key="8">
    <source>
        <dbReference type="Proteomes" id="UP000605259"/>
    </source>
</evidence>
<feature type="binding site" evidence="5">
    <location>
        <position position="158"/>
    </location>
    <ligand>
        <name>Zn(2+)</name>
        <dbReference type="ChEBI" id="CHEBI:29105"/>
    </ligand>
</feature>
<dbReference type="GO" id="GO:0005737">
    <property type="term" value="C:cytoplasm"/>
    <property type="evidence" value="ECO:0007669"/>
    <property type="project" value="UniProtKB-SubCell"/>
</dbReference>
<proteinExistence type="inferred from homology"/>
<dbReference type="Pfam" id="PF12867">
    <property type="entry name" value="DinB_2"/>
    <property type="match status" value="1"/>
</dbReference>
<evidence type="ECO:0000256" key="1">
    <source>
        <dbReference type="ARBA" id="ARBA00022490"/>
    </source>
</evidence>
<keyword evidence="2 5" id="KW-0479">Metal-binding</keyword>
<comment type="subcellular location">
    <subcellularLocation>
        <location evidence="5">Cytoplasm</location>
    </subcellularLocation>
</comment>
<sequence>MKDERYPIGKFLFTQDVTEELRETWIEEIESLPTILKNAVHSLTDEQLDTPYRDGGWTVRQVVHHIADSHMNAYTRFKLALTEEHPTIKTYNEKQWALLSDSMEGSIQSSICILEGLHERWSTVLKSLPQTEFSKTFYNPEMKIKLNLDMVLALYAWHGKHHVAHITSLCEKMNWMKHNREIV</sequence>
<comment type="cofactor">
    <cofactor evidence="5">
        <name>Zn(2+)</name>
        <dbReference type="ChEBI" id="CHEBI:29105"/>
    </cofactor>
    <text evidence="5">Binds 1 zinc ion per subunit.</text>
</comment>
<evidence type="ECO:0000259" key="6">
    <source>
        <dbReference type="Pfam" id="PF12867"/>
    </source>
</evidence>
<dbReference type="SUPFAM" id="SSF109854">
    <property type="entry name" value="DinB/YfiT-like putative metalloenzymes"/>
    <property type="match status" value="1"/>
</dbReference>